<feature type="domain" description="ABC transporter" evidence="4">
    <location>
        <begin position="6"/>
        <end position="246"/>
    </location>
</feature>
<dbReference type="SMART" id="SM00382">
    <property type="entry name" value="AAA"/>
    <property type="match status" value="1"/>
</dbReference>
<keyword evidence="6" id="KW-1185">Reference proteome</keyword>
<evidence type="ECO:0000259" key="4">
    <source>
        <dbReference type="PROSITE" id="PS50893"/>
    </source>
</evidence>
<gene>
    <name evidence="5" type="ORF">B1R32_11758</name>
</gene>
<dbReference type="Pfam" id="PF00005">
    <property type="entry name" value="ABC_tran"/>
    <property type="match status" value="1"/>
</dbReference>
<comment type="caution">
    <text evidence="5">The sequence shown here is derived from an EMBL/GenBank/DDBJ whole genome shotgun (WGS) entry which is preliminary data.</text>
</comment>
<evidence type="ECO:0000256" key="1">
    <source>
        <dbReference type="ARBA" id="ARBA00022448"/>
    </source>
</evidence>
<dbReference type="PANTHER" id="PTHR43023:SF3">
    <property type="entry name" value="PROTEIN TRIGALACTOSYLDIACYLGLYCEROL 3, CHLOROPLASTIC"/>
    <property type="match status" value="1"/>
</dbReference>
<dbReference type="EMBL" id="NIGF01000017">
    <property type="protein sequence ID" value="PQV63016.1"/>
    <property type="molecule type" value="Genomic_DNA"/>
</dbReference>
<evidence type="ECO:0000256" key="3">
    <source>
        <dbReference type="ARBA" id="ARBA00022840"/>
    </source>
</evidence>
<dbReference type="SUPFAM" id="SSF52540">
    <property type="entry name" value="P-loop containing nucleoside triphosphate hydrolases"/>
    <property type="match status" value="1"/>
</dbReference>
<organism evidence="5 6">
    <name type="scientific">Abditibacterium utsteinense</name>
    <dbReference type="NCBI Taxonomy" id="1960156"/>
    <lineage>
        <taxon>Bacteria</taxon>
        <taxon>Pseudomonadati</taxon>
        <taxon>Abditibacteriota</taxon>
        <taxon>Abditibacteriia</taxon>
        <taxon>Abditibacteriales</taxon>
        <taxon>Abditibacteriaceae</taxon>
        <taxon>Abditibacterium</taxon>
    </lineage>
</organism>
<accession>A0A2S8SQE6</accession>
<keyword evidence="2" id="KW-0547">Nucleotide-binding</keyword>
<proteinExistence type="predicted"/>
<evidence type="ECO:0000313" key="5">
    <source>
        <dbReference type="EMBL" id="PQV63016.1"/>
    </source>
</evidence>
<evidence type="ECO:0000313" key="6">
    <source>
        <dbReference type="Proteomes" id="UP000237684"/>
    </source>
</evidence>
<dbReference type="InterPro" id="IPR017871">
    <property type="entry name" value="ABC_transporter-like_CS"/>
</dbReference>
<keyword evidence="3 5" id="KW-0067">ATP-binding</keyword>
<dbReference type="InterPro" id="IPR003439">
    <property type="entry name" value="ABC_transporter-like_ATP-bd"/>
</dbReference>
<dbReference type="InterPro" id="IPR027417">
    <property type="entry name" value="P-loop_NTPase"/>
</dbReference>
<dbReference type="PROSITE" id="PS50893">
    <property type="entry name" value="ABC_TRANSPORTER_2"/>
    <property type="match status" value="1"/>
</dbReference>
<dbReference type="GO" id="GO:0005524">
    <property type="term" value="F:ATP binding"/>
    <property type="evidence" value="ECO:0007669"/>
    <property type="project" value="UniProtKB-KW"/>
</dbReference>
<sequence length="256" mass="28313">MSTPIIELRNVNYFITAPDGEKRAILNDISFSIEAGSITCLMGTSGSGKTTLLRLMAGLICPESGEVLIEGHDICRLKEAQLNKIRRDMGFVFQYSALFDSLSVAKNIGFALDRQRRPQKEIRPVVTRLLQEVGLSGLENKRPSELSGGMKKRVAMARALASNPKIVLYDEPDSGLDPIMTRVIDDLILKLRLEKQTTNVVVSHNVASIWRIADRVLMLNEAQIVADGSPAELEKSENPTVRQFIEGRADGPILVR</sequence>
<dbReference type="GO" id="GO:0016887">
    <property type="term" value="F:ATP hydrolysis activity"/>
    <property type="evidence" value="ECO:0007669"/>
    <property type="project" value="InterPro"/>
</dbReference>
<reference evidence="5 6" key="1">
    <citation type="journal article" date="2018" name="Syst. Appl. Microbiol.">
        <title>Abditibacterium utsteinense sp. nov., the first cultivated member of candidate phylum FBP, isolated from ice-free Antarctic soil samples.</title>
        <authorList>
            <person name="Tahon G."/>
            <person name="Tytgat B."/>
            <person name="Lebbe L."/>
            <person name="Carlier A."/>
            <person name="Willems A."/>
        </authorList>
    </citation>
    <scope>NUCLEOTIDE SEQUENCE [LARGE SCALE GENOMIC DNA]</scope>
    <source>
        <strain evidence="5 6">LMG 29911</strain>
    </source>
</reference>
<dbReference type="Proteomes" id="UP000237684">
    <property type="component" value="Unassembled WGS sequence"/>
</dbReference>
<dbReference type="OrthoDB" id="9782239at2"/>
<dbReference type="RefSeq" id="WP_106380889.1">
    <property type="nucleotide sequence ID" value="NZ_NIGF01000017.1"/>
</dbReference>
<name>A0A2S8SQE6_9BACT</name>
<dbReference type="AlphaFoldDB" id="A0A2S8SQE6"/>
<protein>
    <submittedName>
        <fullName evidence="5">Phospholipid/cholesterol/gamma-HCH transport system ATP-binding protein</fullName>
    </submittedName>
</protein>
<dbReference type="InParanoid" id="A0A2S8SQE6"/>
<dbReference type="PROSITE" id="PS00211">
    <property type="entry name" value="ABC_TRANSPORTER_1"/>
    <property type="match status" value="1"/>
</dbReference>
<evidence type="ECO:0000256" key="2">
    <source>
        <dbReference type="ARBA" id="ARBA00022741"/>
    </source>
</evidence>
<dbReference type="PANTHER" id="PTHR43023">
    <property type="entry name" value="PROTEIN TRIGALACTOSYLDIACYLGLYCEROL 3, CHLOROPLASTIC"/>
    <property type="match status" value="1"/>
</dbReference>
<dbReference type="Gene3D" id="3.40.50.300">
    <property type="entry name" value="P-loop containing nucleotide triphosphate hydrolases"/>
    <property type="match status" value="1"/>
</dbReference>
<keyword evidence="1" id="KW-0813">Transport</keyword>
<dbReference type="InterPro" id="IPR003593">
    <property type="entry name" value="AAA+_ATPase"/>
</dbReference>